<dbReference type="InterPro" id="IPR020097">
    <property type="entry name" value="PsdUridine_synth_TruA_a/b_dom"/>
</dbReference>
<organism evidence="7 8">
    <name type="scientific">Phanerochaete sordida</name>
    <dbReference type="NCBI Taxonomy" id="48140"/>
    <lineage>
        <taxon>Eukaryota</taxon>
        <taxon>Fungi</taxon>
        <taxon>Dikarya</taxon>
        <taxon>Basidiomycota</taxon>
        <taxon>Agaricomycotina</taxon>
        <taxon>Agaricomycetes</taxon>
        <taxon>Polyporales</taxon>
        <taxon>Phanerochaetaceae</taxon>
        <taxon>Phanerochaete</taxon>
    </lineage>
</organism>
<dbReference type="HAMAP" id="MF_00171">
    <property type="entry name" value="TruA"/>
    <property type="match status" value="1"/>
</dbReference>
<reference evidence="7 8" key="1">
    <citation type="submission" date="2021-08" db="EMBL/GenBank/DDBJ databases">
        <title>Draft Genome Sequence of Phanerochaete sordida strain YK-624.</title>
        <authorList>
            <person name="Mori T."/>
            <person name="Dohra H."/>
            <person name="Suzuki T."/>
            <person name="Kawagishi H."/>
            <person name="Hirai H."/>
        </authorList>
    </citation>
    <scope>NUCLEOTIDE SEQUENCE [LARGE SCALE GENOMIC DNA]</scope>
    <source>
        <strain evidence="7 8">YK-624</strain>
    </source>
</reference>
<feature type="region of interest" description="Disordered" evidence="5">
    <location>
        <begin position="145"/>
        <end position="173"/>
    </location>
</feature>
<evidence type="ECO:0000259" key="6">
    <source>
        <dbReference type="Pfam" id="PF01416"/>
    </source>
</evidence>
<dbReference type="Gene3D" id="3.30.70.660">
    <property type="entry name" value="Pseudouridine synthase I, catalytic domain, C-terminal subdomain"/>
    <property type="match status" value="1"/>
</dbReference>
<sequence>MSRTELYEHSTKQDLVSRVLDLEREVKETKARLKTAQSKNWHSFPPTRGDHKAFNFSAHPTRKIALKFTYDGSFYNGLEFQRDLTPLPTVEEVLWGALVHTRLVDPEGGMEGVGWEKCGRTDRGVSAAGQVVSFRIRSALLGLPAQTASQPTTSSSQPTESAEGVAGVDEEDESTGLDDAFGALSTWDEPPSNTVLPAMNNIRLSSDDNDELKYVSTLNNILPSTIRVLAWSPVSEDFSARFNCRYRHYKYFFLSRGLNIEAMRDGAERLVGEHDFRNLHKLDPAKQLTTFRRRIHRAEINPVDPSNREASSQMYVLDLVGTAFLYNQVRHIMAILFLIGAGLEQPSLVTALLNADPGNPYPPYRPGEPVPPVVTTKPIYMMADSLPLVLWDTSFTDGSVSWRTDYKDAEGPTREAKPFAKNVLTQLRASHERTLVHAALHEHFFKAALQYHDMPPEFFPIGLDSPPIPKGLVIGVPLGGAQHKDTAQYVPVLERGRLDPVEVSNERWRQGKGARKAARNAADNADGGDE</sequence>
<feature type="coiled-coil region" evidence="4">
    <location>
        <begin position="12"/>
        <end position="39"/>
    </location>
</feature>
<evidence type="ECO:0000256" key="3">
    <source>
        <dbReference type="ARBA" id="ARBA00023235"/>
    </source>
</evidence>
<accession>A0A9P3GSS2</accession>
<dbReference type="AlphaFoldDB" id="A0A9P3GSS2"/>
<dbReference type="SUPFAM" id="SSF55120">
    <property type="entry name" value="Pseudouridine synthase"/>
    <property type="match status" value="1"/>
</dbReference>
<evidence type="ECO:0000313" key="7">
    <source>
        <dbReference type="EMBL" id="GJF00479.1"/>
    </source>
</evidence>
<keyword evidence="8" id="KW-1185">Reference proteome</keyword>
<keyword evidence="3" id="KW-0413">Isomerase</keyword>
<dbReference type="Pfam" id="PF01416">
    <property type="entry name" value="PseudoU_synth_1"/>
    <property type="match status" value="1"/>
</dbReference>
<dbReference type="InterPro" id="IPR020103">
    <property type="entry name" value="PsdUridine_synth_cat_dom_sf"/>
</dbReference>
<feature type="region of interest" description="Disordered" evidence="5">
    <location>
        <begin position="503"/>
        <end position="530"/>
    </location>
</feature>
<evidence type="ECO:0000313" key="8">
    <source>
        <dbReference type="Proteomes" id="UP000703269"/>
    </source>
</evidence>
<evidence type="ECO:0000256" key="4">
    <source>
        <dbReference type="SAM" id="Coils"/>
    </source>
</evidence>
<dbReference type="InterPro" id="IPR020094">
    <property type="entry name" value="TruA/RsuA/RluB/E/F_N"/>
</dbReference>
<evidence type="ECO:0000256" key="1">
    <source>
        <dbReference type="ARBA" id="ARBA00009375"/>
    </source>
</evidence>
<dbReference type="Gene3D" id="3.30.70.580">
    <property type="entry name" value="Pseudouridine synthase I, catalytic domain, N-terminal subdomain"/>
    <property type="match status" value="1"/>
</dbReference>
<dbReference type="GO" id="GO:0003723">
    <property type="term" value="F:RNA binding"/>
    <property type="evidence" value="ECO:0007669"/>
    <property type="project" value="InterPro"/>
</dbReference>
<feature type="compositionally biased region" description="Low complexity" evidence="5">
    <location>
        <begin position="519"/>
        <end position="530"/>
    </location>
</feature>
<dbReference type="InterPro" id="IPR001406">
    <property type="entry name" value="PsdUridine_synth_TruA"/>
</dbReference>
<dbReference type="EMBL" id="BPQB01000158">
    <property type="protein sequence ID" value="GJF00479.1"/>
    <property type="molecule type" value="Genomic_DNA"/>
</dbReference>
<proteinExistence type="inferred from homology"/>
<dbReference type="GO" id="GO:0005737">
    <property type="term" value="C:cytoplasm"/>
    <property type="evidence" value="ECO:0007669"/>
    <property type="project" value="TreeGrafter"/>
</dbReference>
<dbReference type="InterPro" id="IPR020095">
    <property type="entry name" value="PsdUridine_synth_TruA_C"/>
</dbReference>
<dbReference type="GO" id="GO:0031119">
    <property type="term" value="P:tRNA pseudouridine synthesis"/>
    <property type="evidence" value="ECO:0007669"/>
    <property type="project" value="TreeGrafter"/>
</dbReference>
<protein>
    <submittedName>
        <fullName evidence="7">tRNA pseudouridine synthase</fullName>
    </submittedName>
</protein>
<dbReference type="OrthoDB" id="25767at2759"/>
<dbReference type="GO" id="GO:0009982">
    <property type="term" value="F:pseudouridine synthase activity"/>
    <property type="evidence" value="ECO:0007669"/>
    <property type="project" value="InterPro"/>
</dbReference>
<dbReference type="PANTHER" id="PTHR11142:SF5">
    <property type="entry name" value="TRNA PSEUDOURIDINE(38_39) SYNTHASE"/>
    <property type="match status" value="1"/>
</dbReference>
<comment type="similarity">
    <text evidence="1">Belongs to the tRNA pseudouridine synthase TruA family.</text>
</comment>
<evidence type="ECO:0000256" key="5">
    <source>
        <dbReference type="SAM" id="MobiDB-lite"/>
    </source>
</evidence>
<keyword evidence="4" id="KW-0175">Coiled coil</keyword>
<evidence type="ECO:0000256" key="2">
    <source>
        <dbReference type="ARBA" id="ARBA00022694"/>
    </source>
</evidence>
<gene>
    <name evidence="7" type="ORF">PsYK624_167670</name>
</gene>
<dbReference type="GO" id="GO:1990481">
    <property type="term" value="P:mRNA pseudouridine synthesis"/>
    <property type="evidence" value="ECO:0007669"/>
    <property type="project" value="TreeGrafter"/>
</dbReference>
<dbReference type="GO" id="GO:0005634">
    <property type="term" value="C:nucleus"/>
    <property type="evidence" value="ECO:0007669"/>
    <property type="project" value="TreeGrafter"/>
</dbReference>
<dbReference type="Proteomes" id="UP000703269">
    <property type="component" value="Unassembled WGS sequence"/>
</dbReference>
<feature type="compositionally biased region" description="Low complexity" evidence="5">
    <location>
        <begin position="145"/>
        <end position="163"/>
    </location>
</feature>
<comment type="caution">
    <text evidence="7">The sequence shown here is derived from an EMBL/GenBank/DDBJ whole genome shotgun (WGS) entry which is preliminary data.</text>
</comment>
<feature type="domain" description="Pseudouridine synthase I TruA alpha/beta" evidence="6">
    <location>
        <begin position="267"/>
        <end position="357"/>
    </location>
</feature>
<dbReference type="PANTHER" id="PTHR11142">
    <property type="entry name" value="PSEUDOURIDYLATE SYNTHASE"/>
    <property type="match status" value="1"/>
</dbReference>
<name>A0A9P3GSS2_9APHY</name>
<keyword evidence="2" id="KW-0819">tRNA processing</keyword>